<dbReference type="GeneID" id="40077565"/>
<dbReference type="EMBL" id="KU160665">
    <property type="protein sequence ID" value="ALY10276.1"/>
    <property type="molecule type" value="Genomic_DNA"/>
</dbReference>
<reference evidence="1 2" key="1">
    <citation type="submission" date="2015-11" db="EMBL/GenBank/DDBJ databases">
        <authorList>
            <person name="Lee I.Y."/>
            <person name="Guerrero C.A."/>
            <person name="Bowman C.A."/>
            <person name="Russell D.A."/>
            <person name="Pope W.H."/>
            <person name="Jacobs-Sera D."/>
            <person name="Hendrix R.W."/>
            <person name="Hatfull G.F."/>
        </authorList>
    </citation>
    <scope>NUCLEOTIDE SEQUENCE [LARGE SCALE GENOMIC DNA]</scope>
</reference>
<dbReference type="Proteomes" id="UP000226440">
    <property type="component" value="Genome"/>
</dbReference>
<dbReference type="RefSeq" id="YP_009601718.1">
    <property type="nucleotide sequence ID" value="NC_041933.1"/>
</dbReference>
<organism evidence="1 2">
    <name type="scientific">Arthrobacter phage Sonny</name>
    <dbReference type="NCBI Taxonomy" id="1772315"/>
    <lineage>
        <taxon>Viruses</taxon>
        <taxon>Duplodnaviria</taxon>
        <taxon>Heunggongvirae</taxon>
        <taxon>Uroviricota</taxon>
        <taxon>Caudoviricetes</taxon>
        <taxon>Berryhillviridae</taxon>
        <taxon>Marthavirus</taxon>
        <taxon>Marthavirus shade</taxon>
    </lineage>
</organism>
<evidence type="ECO:0000313" key="1">
    <source>
        <dbReference type="EMBL" id="ALY10276.1"/>
    </source>
</evidence>
<evidence type="ECO:0008006" key="3">
    <source>
        <dbReference type="Google" id="ProtNLM"/>
    </source>
</evidence>
<dbReference type="KEGG" id="vg:40077565"/>
<protein>
    <recommendedName>
        <fullName evidence="3">DUF2190 family protein</fullName>
    </recommendedName>
</protein>
<name>A0A0U4JJY9_9CAUD</name>
<evidence type="ECO:0000313" key="2">
    <source>
        <dbReference type="Proteomes" id="UP000226440"/>
    </source>
</evidence>
<proteinExistence type="predicted"/>
<gene>
    <name evidence="1" type="primary">8</name>
    <name evidence="1" type="ORF">SONNY_8</name>
</gene>
<dbReference type="InterPro" id="IPR011231">
    <property type="entry name" value="Phage_VT1-Sakai_H0018"/>
</dbReference>
<accession>A0A0U4JJY9</accession>
<dbReference type="Pfam" id="PF09956">
    <property type="entry name" value="Phage_cement_2"/>
    <property type="match status" value="1"/>
</dbReference>
<sequence length="128" mass="12587">MFGKANQAFEYFSSADAITCEAVGAVSGKTFVKLVAGGRDQRPKVSTCGAGERPYGVAAWDAADKEGFTVIRVGVISVTAGAAIAAGDAIAVGANGKAVKVGAAPAVAYGDAHGDAPINTDAAVALSL</sequence>